<comment type="caution">
    <text evidence="3">The sequence shown here is derived from an EMBL/GenBank/DDBJ whole genome shotgun (WGS) entry which is preliminary data.</text>
</comment>
<protein>
    <recommendedName>
        <fullName evidence="5">Mis18 domain-containing protein</fullName>
    </recommendedName>
</protein>
<dbReference type="AlphaFoldDB" id="A0AAD6CNL0"/>
<reference evidence="3 4" key="1">
    <citation type="journal article" date="2023" name="IMA Fungus">
        <title>Comparative genomic study of the Penicillium genus elucidates a diverse pangenome and 15 lateral gene transfer events.</title>
        <authorList>
            <person name="Petersen C."/>
            <person name="Sorensen T."/>
            <person name="Nielsen M.R."/>
            <person name="Sondergaard T.E."/>
            <person name="Sorensen J.L."/>
            <person name="Fitzpatrick D.A."/>
            <person name="Frisvad J.C."/>
            <person name="Nielsen K.L."/>
        </authorList>
    </citation>
    <scope>NUCLEOTIDE SEQUENCE [LARGE SCALE GENOMIC DNA]</scope>
    <source>
        <strain evidence="3 4">IBT 35679</strain>
    </source>
</reference>
<accession>A0AAD6CNL0</accession>
<proteinExistence type="predicted"/>
<feature type="compositionally biased region" description="Polar residues" evidence="2">
    <location>
        <begin position="368"/>
        <end position="394"/>
    </location>
</feature>
<feature type="region of interest" description="Disordered" evidence="2">
    <location>
        <begin position="259"/>
        <end position="280"/>
    </location>
</feature>
<evidence type="ECO:0000256" key="1">
    <source>
        <dbReference type="SAM" id="Coils"/>
    </source>
</evidence>
<dbReference type="EMBL" id="JAQIZZ010000008">
    <property type="protein sequence ID" value="KAJ5526418.1"/>
    <property type="molecule type" value="Genomic_DNA"/>
</dbReference>
<evidence type="ECO:0000313" key="4">
    <source>
        <dbReference type="Proteomes" id="UP001220324"/>
    </source>
</evidence>
<keyword evidence="1" id="KW-0175">Coiled coil</keyword>
<name>A0AAD6CNL0_9EURO</name>
<dbReference type="Proteomes" id="UP001220324">
    <property type="component" value="Unassembled WGS sequence"/>
</dbReference>
<feature type="coiled-coil region" evidence="1">
    <location>
        <begin position="223"/>
        <end position="257"/>
    </location>
</feature>
<feature type="compositionally biased region" description="Gly residues" evidence="2">
    <location>
        <begin position="500"/>
        <end position="510"/>
    </location>
</feature>
<evidence type="ECO:0000313" key="3">
    <source>
        <dbReference type="EMBL" id="KAJ5526418.1"/>
    </source>
</evidence>
<evidence type="ECO:0008006" key="5">
    <source>
        <dbReference type="Google" id="ProtNLM"/>
    </source>
</evidence>
<feature type="compositionally biased region" description="Basic residues" evidence="2">
    <location>
        <begin position="449"/>
        <end position="458"/>
    </location>
</feature>
<feature type="compositionally biased region" description="Basic and acidic residues" evidence="2">
    <location>
        <begin position="352"/>
        <end position="361"/>
    </location>
</feature>
<organism evidence="3 4">
    <name type="scientific">Penicillium frequentans</name>
    <dbReference type="NCBI Taxonomy" id="3151616"/>
    <lineage>
        <taxon>Eukaryota</taxon>
        <taxon>Fungi</taxon>
        <taxon>Dikarya</taxon>
        <taxon>Ascomycota</taxon>
        <taxon>Pezizomycotina</taxon>
        <taxon>Eurotiomycetes</taxon>
        <taxon>Eurotiomycetidae</taxon>
        <taxon>Eurotiales</taxon>
        <taxon>Aspergillaceae</taxon>
        <taxon>Penicillium</taxon>
    </lineage>
</organism>
<keyword evidence="4" id="KW-1185">Reference proteome</keyword>
<feature type="region of interest" description="Disordered" evidence="2">
    <location>
        <begin position="336"/>
        <end position="523"/>
    </location>
</feature>
<gene>
    <name evidence="3" type="ORF">N7494_013068</name>
</gene>
<feature type="compositionally biased region" description="Low complexity" evidence="2">
    <location>
        <begin position="424"/>
        <end position="434"/>
    </location>
</feature>
<feature type="compositionally biased region" description="Polar residues" evidence="2">
    <location>
        <begin position="336"/>
        <end position="351"/>
    </location>
</feature>
<evidence type="ECO:0000256" key="2">
    <source>
        <dbReference type="SAM" id="MobiDB-lite"/>
    </source>
</evidence>
<feature type="compositionally biased region" description="Polar residues" evidence="2">
    <location>
        <begin position="407"/>
        <end position="423"/>
    </location>
</feature>
<sequence>MMDLTSLSRPVILGQCSRCSSSLAVLENEWATLSNAYSIPTAWLSVNFNRVSISPERKQIPQTPEFHLLRGRTTQEVTCKLCQQKLGALCTLDNGPNIFWKMSRVAFREVVTMRTADPIVKDGALEKFLCPTPPEPAPRDRTSVHEAALVPTGTSGLSKDPVLQRQMQHQGRSIDQISSSVNHLQDTMTDLKHSFTSLRIELQGPSHHLSENGNLNSQGFDMVATVLKELKSKSDEIEKLKLEIEALKLRNRFIEERRPSNPDYLSTRNDTLPEVQSPGLLQAGRKRAWPDAFSNGRAHTVADSFGEEDMIDDMILETQPSYLISLPIKDSHRITNGETQDQSTAGSSNVCDENHERHSRAAVDNQGPAFSQQSPTKRLRVTQSSIDLSRPQYSSEKKRPGRPRKSVNATIKPNIPQTSNTSPGGSEAAESSSSIQVPAALSSPQKQSNRGRPRRTTRSRSMGPVELKRSAPTETDVSAQEAIKGSVNSQSIFSKDGEETNGGGDSGGGSIEDSAAMAEEQRKAKVVARDIMTRMAMLREEFMETDESR</sequence>